<keyword evidence="3" id="KW-1185">Reference proteome</keyword>
<dbReference type="Proteomes" id="UP000241193">
    <property type="component" value="Unassembled WGS sequence"/>
</dbReference>
<reference evidence="2 3" key="1">
    <citation type="submission" date="2018-03" db="EMBL/GenBank/DDBJ databases">
        <authorList>
            <person name="Keele B.F."/>
        </authorList>
    </citation>
    <scope>NUCLEOTIDE SEQUENCE [LARGE SCALE GENOMIC DNA]</scope>
    <source>
        <strain evidence="2 3">D20</strain>
    </source>
</reference>
<dbReference type="InterPro" id="IPR013830">
    <property type="entry name" value="SGNH_hydro"/>
</dbReference>
<dbReference type="GO" id="GO:0004622">
    <property type="term" value="F:phosphatidylcholine lysophospholipase activity"/>
    <property type="evidence" value="ECO:0007669"/>
    <property type="project" value="TreeGrafter"/>
</dbReference>
<feature type="domain" description="SGNH hydrolase-type esterase" evidence="1">
    <location>
        <begin position="30"/>
        <end position="187"/>
    </location>
</feature>
<dbReference type="OrthoDB" id="9786188at2"/>
<evidence type="ECO:0000313" key="3">
    <source>
        <dbReference type="Proteomes" id="UP000241193"/>
    </source>
</evidence>
<dbReference type="InterPro" id="IPR036514">
    <property type="entry name" value="SGNH_hydro_sf"/>
</dbReference>
<evidence type="ECO:0000313" key="2">
    <source>
        <dbReference type="EMBL" id="PTD95038.1"/>
    </source>
</evidence>
<proteinExistence type="predicted"/>
<name>A0A2T4IBD2_9RHOO</name>
<dbReference type="Pfam" id="PF13472">
    <property type="entry name" value="Lipase_GDSL_2"/>
    <property type="match status" value="1"/>
</dbReference>
<evidence type="ECO:0000259" key="1">
    <source>
        <dbReference type="Pfam" id="PF13472"/>
    </source>
</evidence>
<accession>A0A2T4IBD2</accession>
<reference evidence="2 3" key="2">
    <citation type="submission" date="2018-04" db="EMBL/GenBank/DDBJ databases">
        <title>Thauera lacus sp. nov., isolated from an saline lake in Inner Mongolia, China.</title>
        <authorList>
            <person name="Liang Q.-Y."/>
        </authorList>
    </citation>
    <scope>NUCLEOTIDE SEQUENCE [LARGE SCALE GENOMIC DNA]</scope>
    <source>
        <strain evidence="2 3">D20</strain>
    </source>
</reference>
<dbReference type="PANTHER" id="PTHR30383">
    <property type="entry name" value="THIOESTERASE 1/PROTEASE 1/LYSOPHOSPHOLIPASE L1"/>
    <property type="match status" value="1"/>
</dbReference>
<dbReference type="PANTHER" id="PTHR30383:SF24">
    <property type="entry name" value="THIOESTERASE 1_PROTEASE 1_LYSOPHOSPHOLIPASE L1"/>
    <property type="match status" value="1"/>
</dbReference>
<sequence>MLACAVLLLAACGGEQARFTPLPGNARVLVVGDSLVAGTGAGRGEGWPERLAELSGWEVINAGVPGHTSADARARLPQLLAEYAPDAVIVAIGGNDFLRQVPVDTTRANIAAMLSASRAASTHVALVAVPAPSLGAAALGKLSDHPVYAELASAHGSALIPATVADTLSQAELRADRIHANAAGYARIATGVADALQRQGWR</sequence>
<dbReference type="SUPFAM" id="SSF52266">
    <property type="entry name" value="SGNH hydrolase"/>
    <property type="match status" value="1"/>
</dbReference>
<gene>
    <name evidence="2" type="ORF">C8261_16490</name>
</gene>
<organism evidence="2 3">
    <name type="scientific">Pseudothauera lacus</name>
    <dbReference type="NCBI Taxonomy" id="2136175"/>
    <lineage>
        <taxon>Bacteria</taxon>
        <taxon>Pseudomonadati</taxon>
        <taxon>Pseudomonadota</taxon>
        <taxon>Betaproteobacteria</taxon>
        <taxon>Rhodocyclales</taxon>
        <taxon>Zoogloeaceae</taxon>
        <taxon>Pseudothauera</taxon>
    </lineage>
</organism>
<protein>
    <recommendedName>
        <fullName evidence="1">SGNH hydrolase-type esterase domain-containing protein</fullName>
    </recommendedName>
</protein>
<comment type="caution">
    <text evidence="2">The sequence shown here is derived from an EMBL/GenBank/DDBJ whole genome shotgun (WGS) entry which is preliminary data.</text>
</comment>
<dbReference type="EMBL" id="PZKC01000021">
    <property type="protein sequence ID" value="PTD95038.1"/>
    <property type="molecule type" value="Genomic_DNA"/>
</dbReference>
<dbReference type="AlphaFoldDB" id="A0A2T4IBD2"/>
<dbReference type="Gene3D" id="3.40.50.1110">
    <property type="entry name" value="SGNH hydrolase"/>
    <property type="match status" value="1"/>
</dbReference>
<dbReference type="InterPro" id="IPR051532">
    <property type="entry name" value="Ester_Hydrolysis_Enzymes"/>
</dbReference>
<dbReference type="RefSeq" id="WP_107494830.1">
    <property type="nucleotide sequence ID" value="NZ_PZKC01000021.1"/>
</dbReference>